<reference evidence="1" key="1">
    <citation type="submission" date="2023-04" db="EMBL/GenBank/DDBJ databases">
        <title>Draft Genome sequencing of Naganishia species isolated from polar environments using Oxford Nanopore Technology.</title>
        <authorList>
            <person name="Leo P."/>
            <person name="Venkateswaran K."/>
        </authorList>
    </citation>
    <scope>NUCLEOTIDE SEQUENCE</scope>
    <source>
        <strain evidence="1">MNA-CCFEE 5261</strain>
    </source>
</reference>
<organism evidence="1 2">
    <name type="scientific">Naganishia cerealis</name>
    <dbReference type="NCBI Taxonomy" id="610337"/>
    <lineage>
        <taxon>Eukaryota</taxon>
        <taxon>Fungi</taxon>
        <taxon>Dikarya</taxon>
        <taxon>Basidiomycota</taxon>
        <taxon>Agaricomycotina</taxon>
        <taxon>Tremellomycetes</taxon>
        <taxon>Filobasidiales</taxon>
        <taxon>Filobasidiaceae</taxon>
        <taxon>Naganishia</taxon>
    </lineage>
</organism>
<accession>A0ACC2V4N1</accession>
<protein>
    <submittedName>
        <fullName evidence="1">Uncharacterized protein</fullName>
    </submittedName>
</protein>
<dbReference type="EMBL" id="JASBWR010000113">
    <property type="protein sequence ID" value="KAJ9094314.1"/>
    <property type="molecule type" value="Genomic_DNA"/>
</dbReference>
<evidence type="ECO:0000313" key="1">
    <source>
        <dbReference type="EMBL" id="KAJ9094314.1"/>
    </source>
</evidence>
<sequence length="1025" mass="113587">MSSPQSPYHVLRRLLSICYNSPLETSSFYANILHDLFAEDLLKGIELGVGCLDPSGSSRNGIPCTAKEPAYGKVGTKGKGKSVAASIQEDPEDDGHLLPRAGPEGLTPRDQPISIKKMKVHPHLAIHLRAWIHIGAKEYYSAIHLTRDRVYYDEASKRRGKRKMSNVNRDYDNEIAALVPFDGSRERLQRNHQTCLECAMIVAEACQSLGRYEEGRRILKIAHENTAKANQDPELSITLAKPASFPLPSALLLAQLSAQANHERMSKSSAVARNVESNGEKEEYRQPDAIKYYETALRNDPWLDDNVDLPLLPFPFDLLPEARHLNSKGGLQQFSEAPNTNTRSPSIPSSPPTENNSSTSFTTTTASSASGVRRMSPLPSTSPAKKATLLGLASGALSGMSIRTMAGPSGSYATPVNMPNTETQPGHQYMQERRAARGPPPVQSKVSRGYGRLSPSIDDMSFPDLTFSQSDSALPSTLFSNGSAGERRVPSSTTHPLELPSIASRLFPTARPVSTPPQTGRDLSAAPYEPGIGKPPALKRPRNANMFSDAVGAMAQFETSTTSNKAFEKKNKPRNATGRNASGKALAERFEDPENDKHLRRSTRIRDAHTHPEPNVTPELFHKMPASRFLSGLREQPEASDFAGIDSETAFEQYQQRTADLWLLRIVQRCAAAYHESSNYNCKRAISILNTLPAQLRRGAWATALYAKCHYELADYRNVGGCVWTLSSFPVRLTLYPKRLPDQANTSYEHLRRIEPYRLEGMEWYSTVLWHLEDRTGLSGLAQQLMAVSREAAEPWLAAGNGFALQGDHEEALRCFKRGSAIRPDNAYTYTLAAYEALEMDEYDRAIAHYQLGIRADIRHYHAWFGLGRVYQKMGKTRYAEYHFRRALEINPSNVVLYCCVGTIVEKRGNLGKALEVYEKALEISPDNKMARFRKVRVMIGLKQYKKALPLLEDLSKTCSTEASIMFLLGKLYRLLGDRVKAMRAFTCARDLHPKLASAIASVMATGDVGAGDEEAAAEAIREGL</sequence>
<evidence type="ECO:0000313" key="2">
    <source>
        <dbReference type="Proteomes" id="UP001241377"/>
    </source>
</evidence>
<name>A0ACC2V4N1_9TREE</name>
<comment type="caution">
    <text evidence="1">The sequence shown here is derived from an EMBL/GenBank/DDBJ whole genome shotgun (WGS) entry which is preliminary data.</text>
</comment>
<keyword evidence="2" id="KW-1185">Reference proteome</keyword>
<gene>
    <name evidence="1" type="ORF">QFC19_007999</name>
</gene>
<dbReference type="Proteomes" id="UP001241377">
    <property type="component" value="Unassembled WGS sequence"/>
</dbReference>
<proteinExistence type="predicted"/>